<evidence type="ECO:0000313" key="3">
    <source>
        <dbReference type="Proteomes" id="UP001139104"/>
    </source>
</evidence>
<gene>
    <name evidence="2" type="ORF">K2U94_09660</name>
</gene>
<keyword evidence="3" id="KW-1185">Reference proteome</keyword>
<dbReference type="PANTHER" id="PTHR33490">
    <property type="entry name" value="BLR5614 PROTEIN-RELATED"/>
    <property type="match status" value="1"/>
</dbReference>
<feature type="domain" description="Transglutaminase-like" evidence="1">
    <location>
        <begin position="162"/>
        <end position="227"/>
    </location>
</feature>
<dbReference type="Pfam" id="PF08379">
    <property type="entry name" value="Bact_transglu_N"/>
    <property type="match status" value="1"/>
</dbReference>
<dbReference type="Proteomes" id="UP001139104">
    <property type="component" value="Unassembled WGS sequence"/>
</dbReference>
<evidence type="ECO:0000313" key="2">
    <source>
        <dbReference type="EMBL" id="MCI4683028.1"/>
    </source>
</evidence>
<comment type="caution">
    <text evidence="2">The sequence shown here is derived from an EMBL/GenBank/DDBJ whole genome shotgun (WGS) entry which is preliminary data.</text>
</comment>
<dbReference type="InterPro" id="IPR013589">
    <property type="entry name" value="Bac_transglu_N"/>
</dbReference>
<organism evidence="2 3">
    <name type="scientific">Candidatus Rhodoblastus alkanivorans</name>
    <dbReference type="NCBI Taxonomy" id="2954117"/>
    <lineage>
        <taxon>Bacteria</taxon>
        <taxon>Pseudomonadati</taxon>
        <taxon>Pseudomonadota</taxon>
        <taxon>Alphaproteobacteria</taxon>
        <taxon>Hyphomicrobiales</taxon>
        <taxon>Rhodoblastaceae</taxon>
        <taxon>Rhodoblastus</taxon>
    </lineage>
</organism>
<sequence length="275" mass="30149">MRFQVRHETHYSYSTPVALAPHILRLSPRPEDVAVRRQGLHIEPGPVQRDNFRDPFGNPVTQVAFAGTTRDFIIVSEFEVETFSVPAPGALLSPLPWGAAEDGFQIYRDGGVHPSVRAFAAEISARQGGWALGFLDDLTQTLFARTDRRIRIDGYAQSPEETLLKAEGACRDLSLLFIAAARSLGLPARFVSGYQAEADTPDGQRHLHAWPEVFLPGVGWRGYDPTHGLPVSDGHVALCAAPDQMATMPVEGGYYFDGTEVTSTLTYNVRIATQS</sequence>
<protein>
    <submittedName>
        <fullName evidence="2">Transglutaminase family protein</fullName>
    </submittedName>
</protein>
<reference evidence="2" key="1">
    <citation type="journal article" date="2022" name="ISME J.">
        <title>Identification of active gaseous-alkane degraders at natural gas seeps.</title>
        <authorList>
            <person name="Farhan Ul Haque M."/>
            <person name="Hernandez M."/>
            <person name="Crombie A.T."/>
            <person name="Murrell J.C."/>
        </authorList>
    </citation>
    <scope>NUCLEOTIDE SEQUENCE</scope>
    <source>
        <strain evidence="2">PC2</strain>
    </source>
</reference>
<name>A0ABS9Z5Y6_9HYPH</name>
<evidence type="ECO:0000259" key="1">
    <source>
        <dbReference type="SMART" id="SM00460"/>
    </source>
</evidence>
<accession>A0ABS9Z5Y6</accession>
<dbReference type="RefSeq" id="WP_243067000.1">
    <property type="nucleotide sequence ID" value="NZ_JAIVFK010000012.1"/>
</dbReference>
<dbReference type="EMBL" id="JAIVFP010000001">
    <property type="protein sequence ID" value="MCI4683028.1"/>
    <property type="molecule type" value="Genomic_DNA"/>
</dbReference>
<dbReference type="SMART" id="SM00460">
    <property type="entry name" value="TGc"/>
    <property type="match status" value="1"/>
</dbReference>
<dbReference type="PANTHER" id="PTHR33490:SF1">
    <property type="entry name" value="SLL1233 PROTEIN"/>
    <property type="match status" value="1"/>
</dbReference>
<dbReference type="Pfam" id="PF01841">
    <property type="entry name" value="Transglut_core"/>
    <property type="match status" value="1"/>
</dbReference>
<dbReference type="InterPro" id="IPR038765">
    <property type="entry name" value="Papain-like_cys_pep_sf"/>
</dbReference>
<dbReference type="Gene3D" id="3.10.620.30">
    <property type="match status" value="1"/>
</dbReference>
<proteinExistence type="predicted"/>
<dbReference type="SUPFAM" id="SSF54001">
    <property type="entry name" value="Cysteine proteinases"/>
    <property type="match status" value="1"/>
</dbReference>
<dbReference type="InterPro" id="IPR002931">
    <property type="entry name" value="Transglutaminase-like"/>
</dbReference>